<dbReference type="EMBL" id="CP115174">
    <property type="protein sequence ID" value="WBO22647.1"/>
    <property type="molecule type" value="Genomic_DNA"/>
</dbReference>
<evidence type="ECO:0000313" key="3">
    <source>
        <dbReference type="Proteomes" id="UP001210865"/>
    </source>
</evidence>
<keyword evidence="1" id="KW-1133">Transmembrane helix</keyword>
<evidence type="ECO:0000256" key="1">
    <source>
        <dbReference type="SAM" id="Phobius"/>
    </source>
</evidence>
<dbReference type="Proteomes" id="UP001210865">
    <property type="component" value="Chromosome"/>
</dbReference>
<keyword evidence="1" id="KW-0472">Membrane</keyword>
<sequence>MARSSFSPFKPPSPRRLAAGFEDLRLFLGTRGRADYVIAILAAGITAFTIFAFWHDSRFPAQQQIIFVHNWRADRTDAEIIAEQKKDRIERDQANAERRAFFQKAQKATSGWL</sequence>
<feature type="transmembrane region" description="Helical" evidence="1">
    <location>
        <begin position="36"/>
        <end position="54"/>
    </location>
</feature>
<name>A0ABY7NM73_9SPHN</name>
<organism evidence="2 3">
    <name type="scientific">Sphingomonas abietis</name>
    <dbReference type="NCBI Taxonomy" id="3012344"/>
    <lineage>
        <taxon>Bacteria</taxon>
        <taxon>Pseudomonadati</taxon>
        <taxon>Pseudomonadota</taxon>
        <taxon>Alphaproteobacteria</taxon>
        <taxon>Sphingomonadales</taxon>
        <taxon>Sphingomonadaceae</taxon>
        <taxon>Sphingomonas</taxon>
    </lineage>
</organism>
<evidence type="ECO:0000313" key="2">
    <source>
        <dbReference type="EMBL" id="WBO22647.1"/>
    </source>
</evidence>
<proteinExistence type="predicted"/>
<gene>
    <name evidence="2" type="ORF">PBT88_00380</name>
</gene>
<reference evidence="2 3" key="1">
    <citation type="submission" date="2022-12" db="EMBL/GenBank/DDBJ databases">
        <title>Sphingomonas abieness sp. nov., an endophytic bacterium isolated from Abies koreana.</title>
        <authorList>
            <person name="Jiang L."/>
            <person name="Lee J."/>
        </authorList>
    </citation>
    <scope>NUCLEOTIDE SEQUENCE [LARGE SCALE GENOMIC DNA]</scope>
    <source>
        <strain evidence="3">PAMB 00755</strain>
    </source>
</reference>
<keyword evidence="1" id="KW-0812">Transmembrane</keyword>
<keyword evidence="3" id="KW-1185">Reference proteome</keyword>
<dbReference type="RefSeq" id="WP_270077289.1">
    <property type="nucleotide sequence ID" value="NZ_CP115174.1"/>
</dbReference>
<protein>
    <submittedName>
        <fullName evidence="2">Uncharacterized protein</fullName>
    </submittedName>
</protein>
<accession>A0ABY7NM73</accession>